<gene>
    <name evidence="2" type="ORF">M0812_02040</name>
</gene>
<organism evidence="2 3">
    <name type="scientific">Anaeramoeba flamelloides</name>
    <dbReference type="NCBI Taxonomy" id="1746091"/>
    <lineage>
        <taxon>Eukaryota</taxon>
        <taxon>Metamonada</taxon>
        <taxon>Anaeramoebidae</taxon>
        <taxon>Anaeramoeba</taxon>
    </lineage>
</organism>
<comment type="caution">
    <text evidence="2">The sequence shown here is derived from an EMBL/GenBank/DDBJ whole genome shotgun (WGS) entry which is preliminary data.</text>
</comment>
<feature type="region of interest" description="Disordered" evidence="1">
    <location>
        <begin position="39"/>
        <end position="59"/>
    </location>
</feature>
<sequence length="133" mass="16029">MNPQKKLIRAETYSANFNSRHSRIIKSKSQPIQIDKLFQDKPQQTLSQSQQTEEEEETKIKKDEWVSHIFKNHPNILELRERITPITQKNKVRGKKNFFFYDYFYLFQISFFLKQGKRQAKNLENLKAKNGMF</sequence>
<dbReference type="Proteomes" id="UP001146793">
    <property type="component" value="Unassembled WGS sequence"/>
</dbReference>
<evidence type="ECO:0000313" key="2">
    <source>
        <dbReference type="EMBL" id="KAJ3434914.1"/>
    </source>
</evidence>
<evidence type="ECO:0000256" key="1">
    <source>
        <dbReference type="SAM" id="MobiDB-lite"/>
    </source>
</evidence>
<dbReference type="AlphaFoldDB" id="A0AAV7Z1Q0"/>
<evidence type="ECO:0000313" key="3">
    <source>
        <dbReference type="Proteomes" id="UP001146793"/>
    </source>
</evidence>
<proteinExistence type="predicted"/>
<accession>A0AAV7Z1Q0</accession>
<reference evidence="2" key="1">
    <citation type="submission" date="2022-08" db="EMBL/GenBank/DDBJ databases">
        <title>Novel sulphate-reducing endosymbionts in the free-living metamonad Anaeramoeba.</title>
        <authorList>
            <person name="Jerlstrom-Hultqvist J."/>
            <person name="Cepicka I."/>
            <person name="Gallot-Lavallee L."/>
            <person name="Salas-Leiva D."/>
            <person name="Curtis B.A."/>
            <person name="Zahonova K."/>
            <person name="Pipaliya S."/>
            <person name="Dacks J."/>
            <person name="Roger A.J."/>
        </authorList>
    </citation>
    <scope>NUCLEOTIDE SEQUENCE</scope>
    <source>
        <strain evidence="2">Busselton2</strain>
    </source>
</reference>
<name>A0AAV7Z1Q0_9EUKA</name>
<dbReference type="EMBL" id="JANTQA010000042">
    <property type="protein sequence ID" value="KAJ3434914.1"/>
    <property type="molecule type" value="Genomic_DNA"/>
</dbReference>
<protein>
    <submittedName>
        <fullName evidence="2">Uncharacterized protein</fullName>
    </submittedName>
</protein>